<dbReference type="Proteomes" id="UP000326354">
    <property type="component" value="Chromosome"/>
</dbReference>
<accession>A0A5S9IV46</accession>
<evidence type="ECO:0000313" key="1">
    <source>
        <dbReference type="EMBL" id="BBM87690.1"/>
    </source>
</evidence>
<sequence>MKKIVLILCMLSFVFGEDLYYKVSIGDKASAGYIHVRFTELDYQGKPAFINESWSVFNVQGNKYVIDEKTITSKSTNKVMAYLLEYQRNLAAEQQQYLFSENSVKILSNSSKPAINVELPVRSGVTVVTNYFSLLPIFAKCEQFPISTFVVEPQSINPKSSSIPSTKMTIIPLGMRNIKIAGKRHKSHVFKMEKPNASKLTFWLSQDKKRILRIKQHQINSTVIELSDEKVMVEEDVISLPKIREFPFKSGQMYRYVTKTAGKKTGITEFFVHFDAQKKVYQVTALGNLQRSSFTSKTEYDENLKPLSYELKQKNEEGKVTVQASCVFKKSGVKARFQKDTHIIERLIPLGVDYLFLDNNSYHHFAAFASQLPFSLKNEISVYIFHPRRLQLTKALFSPLKKLKGGTYIYELKTPFYKINMWVDKDGHMVKYEQGNLVASLQKKK</sequence>
<dbReference type="AlphaFoldDB" id="A0A5S9IV46"/>
<organism evidence="1 2">
    <name type="scientific">Uabimicrobium amorphum</name>
    <dbReference type="NCBI Taxonomy" id="2596890"/>
    <lineage>
        <taxon>Bacteria</taxon>
        <taxon>Pseudomonadati</taxon>
        <taxon>Planctomycetota</taxon>
        <taxon>Candidatus Uabimicrobiia</taxon>
        <taxon>Candidatus Uabimicrobiales</taxon>
        <taxon>Candidatus Uabimicrobiaceae</taxon>
        <taxon>Candidatus Uabimicrobium</taxon>
    </lineage>
</organism>
<reference evidence="1 2" key="1">
    <citation type="submission" date="2019-08" db="EMBL/GenBank/DDBJ databases">
        <title>Complete genome sequence of Candidatus Uab amorphum.</title>
        <authorList>
            <person name="Shiratori T."/>
            <person name="Suzuki S."/>
            <person name="Kakizawa Y."/>
            <person name="Ishida K."/>
        </authorList>
    </citation>
    <scope>NUCLEOTIDE SEQUENCE [LARGE SCALE GENOMIC DNA]</scope>
    <source>
        <strain evidence="1 2">SRT547</strain>
    </source>
</reference>
<dbReference type="KEGG" id="uam:UABAM_06105"/>
<keyword evidence="2" id="KW-1185">Reference proteome</keyword>
<dbReference type="RefSeq" id="WP_151971695.1">
    <property type="nucleotide sequence ID" value="NZ_AP019860.1"/>
</dbReference>
<protein>
    <submittedName>
        <fullName evidence="1">Uncharacterized protein</fullName>
    </submittedName>
</protein>
<evidence type="ECO:0000313" key="2">
    <source>
        <dbReference type="Proteomes" id="UP000326354"/>
    </source>
</evidence>
<name>A0A5S9IV46_UABAM</name>
<dbReference type="EMBL" id="AP019860">
    <property type="protein sequence ID" value="BBM87690.1"/>
    <property type="molecule type" value="Genomic_DNA"/>
</dbReference>
<proteinExistence type="predicted"/>
<gene>
    <name evidence="1" type="ORF">UABAM_06105</name>
</gene>